<dbReference type="EMBL" id="NBSK02000003">
    <property type="protein sequence ID" value="KAJ0217000.1"/>
    <property type="molecule type" value="Genomic_DNA"/>
</dbReference>
<protein>
    <submittedName>
        <fullName evidence="1">Uncharacterized protein</fullName>
    </submittedName>
</protein>
<dbReference type="Proteomes" id="UP000235145">
    <property type="component" value="Unassembled WGS sequence"/>
</dbReference>
<organism evidence="1 2">
    <name type="scientific">Lactuca sativa</name>
    <name type="common">Garden lettuce</name>
    <dbReference type="NCBI Taxonomy" id="4236"/>
    <lineage>
        <taxon>Eukaryota</taxon>
        <taxon>Viridiplantae</taxon>
        <taxon>Streptophyta</taxon>
        <taxon>Embryophyta</taxon>
        <taxon>Tracheophyta</taxon>
        <taxon>Spermatophyta</taxon>
        <taxon>Magnoliopsida</taxon>
        <taxon>eudicotyledons</taxon>
        <taxon>Gunneridae</taxon>
        <taxon>Pentapetalae</taxon>
        <taxon>asterids</taxon>
        <taxon>campanulids</taxon>
        <taxon>Asterales</taxon>
        <taxon>Asteraceae</taxon>
        <taxon>Cichorioideae</taxon>
        <taxon>Cichorieae</taxon>
        <taxon>Lactucinae</taxon>
        <taxon>Lactuca</taxon>
    </lineage>
</organism>
<reference evidence="1 2" key="1">
    <citation type="journal article" date="2017" name="Nat. Commun.">
        <title>Genome assembly with in vitro proximity ligation data and whole-genome triplication in lettuce.</title>
        <authorList>
            <person name="Reyes-Chin-Wo S."/>
            <person name="Wang Z."/>
            <person name="Yang X."/>
            <person name="Kozik A."/>
            <person name="Arikit S."/>
            <person name="Song C."/>
            <person name="Xia L."/>
            <person name="Froenicke L."/>
            <person name="Lavelle D.O."/>
            <person name="Truco M.J."/>
            <person name="Xia R."/>
            <person name="Zhu S."/>
            <person name="Xu C."/>
            <person name="Xu H."/>
            <person name="Xu X."/>
            <person name="Cox K."/>
            <person name="Korf I."/>
            <person name="Meyers B.C."/>
            <person name="Michelmore R.W."/>
        </authorList>
    </citation>
    <scope>NUCLEOTIDE SEQUENCE [LARGE SCALE GENOMIC DNA]</scope>
    <source>
        <strain evidence="2">cv. Salinas</strain>
        <tissue evidence="1">Seedlings</tissue>
    </source>
</reference>
<gene>
    <name evidence="1" type="ORF">LSAT_V11C300130390</name>
</gene>
<accession>A0A9R1XJG4</accession>
<name>A0A9R1XJG4_LACSA</name>
<comment type="caution">
    <text evidence="1">The sequence shown here is derived from an EMBL/GenBank/DDBJ whole genome shotgun (WGS) entry which is preliminary data.</text>
</comment>
<proteinExistence type="predicted"/>
<sequence length="87" mass="10141">MENKLSSLIKIYDVVSWSTMIIAFTYSGLPHVAIGSQHKLNAFTMLNLVESCLYGFDLKLPKSGHGWWRQFDGGCRVEWGYFLFYYY</sequence>
<dbReference type="AlphaFoldDB" id="A0A9R1XJG4"/>
<keyword evidence="2" id="KW-1185">Reference proteome</keyword>
<evidence type="ECO:0000313" key="1">
    <source>
        <dbReference type="EMBL" id="KAJ0217000.1"/>
    </source>
</evidence>
<evidence type="ECO:0000313" key="2">
    <source>
        <dbReference type="Proteomes" id="UP000235145"/>
    </source>
</evidence>